<dbReference type="Pfam" id="PF03524">
    <property type="entry name" value="CagX"/>
    <property type="match status" value="1"/>
</dbReference>
<comment type="similarity">
    <text evidence="1">Belongs to the TrbG/VirB9 family.</text>
</comment>
<evidence type="ECO:0000256" key="1">
    <source>
        <dbReference type="ARBA" id="ARBA00006135"/>
    </source>
</evidence>
<dbReference type="InterPro" id="IPR033645">
    <property type="entry name" value="VirB9/CagX/TrbG_C"/>
</dbReference>
<evidence type="ECO:0000313" key="3">
    <source>
        <dbReference type="EMBL" id="RGE40432.1"/>
    </source>
</evidence>
<proteinExistence type="inferred from homology"/>
<dbReference type="InterPro" id="IPR010258">
    <property type="entry name" value="Conjugal_tfr_TrbG/VirB9/CagX"/>
</dbReference>
<protein>
    <recommendedName>
        <fullName evidence="5">Conjugal transfer protein TrbG</fullName>
    </recommendedName>
</protein>
<evidence type="ECO:0000256" key="2">
    <source>
        <dbReference type="ARBA" id="ARBA00022729"/>
    </source>
</evidence>
<keyword evidence="2" id="KW-0732">Signal</keyword>
<name>A0A373FAA5_COMTE</name>
<keyword evidence="4" id="KW-1185">Reference proteome</keyword>
<evidence type="ECO:0008006" key="5">
    <source>
        <dbReference type="Google" id="ProtNLM"/>
    </source>
</evidence>
<dbReference type="OrthoDB" id="9773431at2"/>
<organism evidence="3 4">
    <name type="scientific">Comamonas testosteroni</name>
    <name type="common">Pseudomonas testosteroni</name>
    <dbReference type="NCBI Taxonomy" id="285"/>
    <lineage>
        <taxon>Bacteria</taxon>
        <taxon>Pseudomonadati</taxon>
        <taxon>Pseudomonadota</taxon>
        <taxon>Betaproteobacteria</taxon>
        <taxon>Burkholderiales</taxon>
        <taxon>Comamonadaceae</taxon>
        <taxon>Comamonas</taxon>
    </lineage>
</organism>
<reference evidence="3 4" key="1">
    <citation type="submission" date="2018-08" db="EMBL/GenBank/DDBJ databases">
        <title>Comamonas testosteroni strain SWCO2.</title>
        <authorList>
            <person name="Jiang N."/>
            <person name="Zhang X.Z."/>
        </authorList>
    </citation>
    <scope>NUCLEOTIDE SEQUENCE [LARGE SCALE GENOMIC DNA]</scope>
    <source>
        <strain evidence="3 4">SWCO2</strain>
    </source>
</reference>
<dbReference type="CDD" id="cd06911">
    <property type="entry name" value="VirB9_CagX_TrbG"/>
    <property type="match status" value="1"/>
</dbReference>
<comment type="caution">
    <text evidence="3">The sequence shown here is derived from an EMBL/GenBank/DDBJ whole genome shotgun (WGS) entry which is preliminary data.</text>
</comment>
<dbReference type="InterPro" id="IPR038161">
    <property type="entry name" value="VirB9/CagX/TrbG_C_sf"/>
</dbReference>
<accession>A0A373FAA5</accession>
<dbReference type="AlphaFoldDB" id="A0A373FAA5"/>
<dbReference type="EMBL" id="QURR01000037">
    <property type="protein sequence ID" value="RGE40432.1"/>
    <property type="molecule type" value="Genomic_DNA"/>
</dbReference>
<evidence type="ECO:0000313" key="4">
    <source>
        <dbReference type="Proteomes" id="UP000261948"/>
    </source>
</evidence>
<dbReference type="Proteomes" id="UP000261948">
    <property type="component" value="Unassembled WGS sequence"/>
</dbReference>
<sequence length="246" mass="27966">MSPTPISGDARLVEFEYNPESVYLVLSRPLAVTNIVLPKGERIRLMKAGDTFSFMMEADKSLNEIFIKPKFEGVETTLTVATTNKRFQFVIRSTGKNRKYYQQVSYAEEPNTLFEFGEQAESPVNMLGGEEQGRTSDSKPFKSNEMKVNPADLNTKYTITGSSSFRPETVYDNGKFIWLKFPEKMTELPAIFAKDKGGMYLVNYVPDRSVDNVIIVQQMAEELILKIDDQEVSVRKGQRGFFGWSN</sequence>
<dbReference type="Gene3D" id="2.60.40.2500">
    <property type="match status" value="1"/>
</dbReference>
<gene>
    <name evidence="3" type="ORF">DZC30_20430</name>
</gene>